<proteinExistence type="predicted"/>
<keyword evidence="1" id="KW-0812">Transmembrane</keyword>
<accession>A0A7T1F8U2</accession>
<keyword evidence="1" id="KW-1133">Transmembrane helix</keyword>
<keyword evidence="1" id="KW-0472">Membrane</keyword>
<evidence type="ECO:0000313" key="2">
    <source>
        <dbReference type="EMBL" id="QPM74552.1"/>
    </source>
</evidence>
<feature type="transmembrane region" description="Helical" evidence="1">
    <location>
        <begin position="35"/>
        <end position="53"/>
    </location>
</feature>
<keyword evidence="3" id="KW-1185">Reference proteome</keyword>
<dbReference type="AlphaFoldDB" id="A0A7T1F8U2"/>
<feature type="transmembrane region" description="Helical" evidence="1">
    <location>
        <begin position="58"/>
        <end position="76"/>
    </location>
</feature>
<dbReference type="RefSeq" id="WP_195718443.1">
    <property type="nucleotide sequence ID" value="NZ_CP064056.1"/>
</dbReference>
<name>A0A7T1F8U2_9STAP</name>
<sequence>MNHSSTLLSLFLSLVTLAIPLFVVANVLGGNMTMVVGILFIAGVLIFNISALLNGDKLANIFALVVTLFSLIVILYPF</sequence>
<evidence type="ECO:0000256" key="1">
    <source>
        <dbReference type="SAM" id="Phobius"/>
    </source>
</evidence>
<organism evidence="2 3">
    <name type="scientific">Staphylococcus lloydii</name>
    <dbReference type="NCBI Taxonomy" id="2781774"/>
    <lineage>
        <taxon>Bacteria</taxon>
        <taxon>Bacillati</taxon>
        <taxon>Bacillota</taxon>
        <taxon>Bacilli</taxon>
        <taxon>Bacillales</taxon>
        <taxon>Staphylococcaceae</taxon>
        <taxon>Staphylococcus</taxon>
    </lineage>
</organism>
<reference evidence="2 3" key="1">
    <citation type="submission" date="2020-10" db="EMBL/GenBank/DDBJ databases">
        <title>Closed genome sequences of Staphylococcus lloydii sp. nov. and Staphylococcus durrellii sp. nov. Isolated from Captive Fruit Bats (Pteropus livingstonii).</title>
        <authorList>
            <person name="Fountain K."/>
        </authorList>
    </citation>
    <scope>NUCLEOTIDE SEQUENCE [LARGE SCALE GENOMIC DNA]</scope>
    <source>
        <strain evidence="2 3">23_2_7_LY</strain>
    </source>
</reference>
<protein>
    <submittedName>
        <fullName evidence="2">Uncharacterized protein</fullName>
    </submittedName>
</protein>
<dbReference type="KEGG" id="sllo:ISP08_09400"/>
<gene>
    <name evidence="2" type="ORF">ISP08_09400</name>
</gene>
<evidence type="ECO:0000313" key="3">
    <source>
        <dbReference type="Proteomes" id="UP000594455"/>
    </source>
</evidence>
<dbReference type="Proteomes" id="UP000594455">
    <property type="component" value="Chromosome"/>
</dbReference>
<dbReference type="EMBL" id="CP064056">
    <property type="protein sequence ID" value="QPM74552.1"/>
    <property type="molecule type" value="Genomic_DNA"/>
</dbReference>